<keyword evidence="2" id="KW-0804">Transcription</keyword>
<dbReference type="SMART" id="SM01043">
    <property type="entry name" value="BTAD"/>
    <property type="match status" value="1"/>
</dbReference>
<reference evidence="6" key="1">
    <citation type="journal article" date="1997" name="J. Ferment. Bioeng.">
        <title>Cloning and characterization of genes involved in the degradation of dibenzofuran by Terrabacter sp. strain DBF63.</title>
        <authorList>
            <person name="Kasuga K."/>
            <person name="Nojiri H."/>
            <person name="Yamane H."/>
            <person name="Kodama T."/>
            <person name="Omori T."/>
        </authorList>
    </citation>
    <scope>NUCLEOTIDE SEQUENCE</scope>
    <source>
        <strain evidence="6">DBF63</strain>
        <plasmid evidence="6">pDBF1</plasmid>
    </source>
</reference>
<dbReference type="Pfam" id="PF03704">
    <property type="entry name" value="BTAD"/>
    <property type="match status" value="1"/>
</dbReference>
<reference evidence="6" key="4">
    <citation type="journal article" date="2004" name="FEMS Microbiol. Lett.">
        <title>Genetic characterization of the dibenzofuran-degrading Actinobacteria carrying the dbfA1A2 gene homologues isolated from activated sludge.</title>
        <authorList>
            <person name="Noumura T."/>
            <person name="Habe H."/>
            <person name="Widada J."/>
            <person name="Chung J.S."/>
            <person name="Yoshida T."/>
            <person name="Nojiri H."/>
            <person name="Omori T."/>
        </authorList>
    </citation>
    <scope>NUCLEOTIDE SEQUENCE</scope>
    <source>
        <strain evidence="6">DBF63</strain>
        <plasmid evidence="6">pDBF1</plasmid>
    </source>
</reference>
<dbReference type="PANTHER" id="PTHR35807:SF1">
    <property type="entry name" value="TRANSCRIPTIONAL REGULATOR REDD"/>
    <property type="match status" value="1"/>
</dbReference>
<proteinExistence type="predicted"/>
<reference evidence="6" key="2">
    <citation type="journal article" date="2001" name="Biochem. Biophys. Res. Commun.">
        <title>Isolation and characterization of the genes encoding a novel oxygenase component of angular dioxygenase from the gram-positive dibenzofuran-degrader Terrabacter sp. strain DBF63.</title>
        <authorList>
            <person name="Kasuga K."/>
            <person name="Habe H."/>
            <person name="Chung J."/>
            <person name="Yoshida T."/>
            <person name="Nojiri H."/>
            <person name="Yamane H."/>
            <person name="Omori T."/>
        </authorList>
    </citation>
    <scope>NUCLEOTIDE SEQUENCE</scope>
    <source>
        <strain evidence="6">DBF63</strain>
        <plasmid evidence="6">pDBF1</plasmid>
    </source>
</reference>
<feature type="region of interest" description="Disordered" evidence="3">
    <location>
        <begin position="204"/>
        <end position="335"/>
    </location>
</feature>
<dbReference type="GO" id="GO:0006355">
    <property type="term" value="P:regulation of DNA-templated transcription"/>
    <property type="evidence" value="ECO:0007669"/>
    <property type="project" value="TreeGrafter"/>
</dbReference>
<evidence type="ECO:0000256" key="2">
    <source>
        <dbReference type="ARBA" id="ARBA00023163"/>
    </source>
</evidence>
<feature type="region of interest" description="Disordered" evidence="3">
    <location>
        <begin position="739"/>
        <end position="788"/>
    </location>
</feature>
<dbReference type="Gene3D" id="1.10.10.10">
    <property type="entry name" value="Winged helix-like DNA-binding domain superfamily/Winged helix DNA-binding domain"/>
    <property type="match status" value="1"/>
</dbReference>
<dbReference type="GO" id="GO:0003677">
    <property type="term" value="F:DNA binding"/>
    <property type="evidence" value="ECO:0007669"/>
    <property type="project" value="TreeGrafter"/>
</dbReference>
<keyword evidence="4" id="KW-1133">Transmembrane helix</keyword>
<feature type="transmembrane region" description="Helical" evidence="4">
    <location>
        <begin position="99"/>
        <end position="122"/>
    </location>
</feature>
<keyword evidence="4" id="KW-0812">Transmembrane</keyword>
<name>Q3MNQ8_TERSD</name>
<feature type="compositionally biased region" description="Acidic residues" evidence="3">
    <location>
        <begin position="755"/>
        <end position="771"/>
    </location>
</feature>
<dbReference type="EMBL" id="AP008980">
    <property type="protein sequence ID" value="BAE45055.1"/>
    <property type="molecule type" value="Genomic_DNA"/>
</dbReference>
<organism evidence="6">
    <name type="scientific">Terrabacter sp. (strain DBF63)</name>
    <dbReference type="NCBI Taxonomy" id="150395"/>
    <lineage>
        <taxon>Bacteria</taxon>
        <taxon>Bacillati</taxon>
        <taxon>Actinomycetota</taxon>
        <taxon>Actinomycetes</taxon>
        <taxon>Micrococcales</taxon>
        <taxon>Intrasporangiaceae</taxon>
        <taxon>Terrabacter</taxon>
    </lineage>
</organism>
<dbReference type="PANTHER" id="PTHR35807">
    <property type="entry name" value="TRANSCRIPTIONAL REGULATOR REDD-RELATED"/>
    <property type="match status" value="1"/>
</dbReference>
<dbReference type="AlphaFoldDB" id="Q3MNQ8"/>
<dbReference type="InterPro" id="IPR036779">
    <property type="entry name" value="LysM_dom_sf"/>
</dbReference>
<evidence type="ECO:0000313" key="6">
    <source>
        <dbReference type="EMBL" id="BAE45055.1"/>
    </source>
</evidence>
<dbReference type="Gene3D" id="1.25.40.10">
    <property type="entry name" value="Tetratricopeptide repeat domain"/>
    <property type="match status" value="1"/>
</dbReference>
<evidence type="ECO:0000256" key="3">
    <source>
        <dbReference type="SAM" id="MobiDB-lite"/>
    </source>
</evidence>
<dbReference type="InterPro" id="IPR005158">
    <property type="entry name" value="BTAD"/>
</dbReference>
<dbReference type="InterPro" id="IPR011990">
    <property type="entry name" value="TPR-like_helical_dom_sf"/>
</dbReference>
<protein>
    <submittedName>
        <fullName evidence="6">Putative regulator</fullName>
    </submittedName>
</protein>
<keyword evidence="6" id="KW-0614">Plasmid</keyword>
<reference evidence="6" key="7">
    <citation type="journal article" date="2005" name="Microbiology (Mosc.)">
        <title>The fluorene catabolic linear plasmid in Terrabacter sp. strain DBF63 carries the beta-ketoadipate pathway genes, pcaRHGBDCFIJ, also found in proteobacteria.</title>
        <authorList>
            <person name="Habe H."/>
            <person name="Chung J.-S."/>
            <person name="Ishida A."/>
            <person name="Kasuga K."/>
            <person name="Ide K."/>
            <person name="Takemura T."/>
            <person name="Nojiri H."/>
            <person name="Yamane H."/>
            <person name="Omori T."/>
        </authorList>
    </citation>
    <scope>NUCLEOTIDE SEQUENCE</scope>
    <source>
        <strain evidence="6">DBF63</strain>
        <plasmid evidence="6">pDBF1</plasmid>
    </source>
</reference>
<feature type="compositionally biased region" description="Polar residues" evidence="3">
    <location>
        <begin position="156"/>
        <end position="175"/>
    </location>
</feature>
<dbReference type="InterPro" id="IPR051677">
    <property type="entry name" value="AfsR-DnrI-RedD_regulator"/>
</dbReference>
<feature type="domain" description="LysM" evidence="5">
    <location>
        <begin position="172"/>
        <end position="228"/>
    </location>
</feature>
<feature type="compositionally biased region" description="Low complexity" evidence="3">
    <location>
        <begin position="262"/>
        <end position="328"/>
    </location>
</feature>
<reference evidence="6" key="5">
    <citation type="journal article" date="2004" name="J. Bacteriol.">
        <title>Characterization of the upper pathway genes for fluorene metabolism in Terrabacter sp. strain DBF63.</title>
        <authorList>
            <person name="Habe H."/>
            <person name="Chung J."/>
            <person name="Kato H."/>
            <person name="Ayabe Y."/>
            <person name="Kasuga K."/>
            <person name="Yoshida T."/>
            <person name="Nojiri H."/>
            <person name="Yamane H."/>
            <person name="Omori T."/>
        </authorList>
    </citation>
    <scope>NUCLEOTIDE SEQUENCE</scope>
    <source>
        <strain evidence="6">DBF63</strain>
        <plasmid evidence="6">pDBF1</plasmid>
    </source>
</reference>
<reference evidence="6" key="6">
    <citation type="journal article" date="2005" name="Appl. Microbiol. Biotechnol.">
        <title>Characterization of [3Fe-4S] ferredoxin DbfA3, which functions in the angular dioxygenase system of Terrabacter sp. strain DBF63.</title>
        <authorList>
            <person name="Takagi T."/>
            <person name="Habe H."/>
            <person name="Yoshida T."/>
            <person name="Yamane H."/>
            <person name="Omori T."/>
            <person name="Nojiri H."/>
        </authorList>
    </citation>
    <scope>NUCLEOTIDE SEQUENCE</scope>
    <source>
        <strain evidence="6">DBF63</strain>
        <plasmid evidence="6">pDBF1</plasmid>
    </source>
</reference>
<dbReference type="InterPro" id="IPR036388">
    <property type="entry name" value="WH-like_DNA-bd_sf"/>
</dbReference>
<dbReference type="InterPro" id="IPR018392">
    <property type="entry name" value="LysM"/>
</dbReference>
<dbReference type="CDD" id="cd00118">
    <property type="entry name" value="LysM"/>
    <property type="match status" value="1"/>
</dbReference>
<geneLocation type="plasmid" evidence="6">
    <name>pDBF1</name>
</geneLocation>
<keyword evidence="4" id="KW-0472">Membrane</keyword>
<dbReference type="Gene3D" id="3.10.350.10">
    <property type="entry name" value="LysM domain"/>
    <property type="match status" value="1"/>
</dbReference>
<feature type="transmembrane region" description="Helical" evidence="4">
    <location>
        <begin position="60"/>
        <end position="87"/>
    </location>
</feature>
<sequence length="1078" mass="113639">MSRARTLISGLLALVALLAALVGVPVALAVLGGNPLPDHLPSLQEAWTAVSTPDASGSMFIALMTIVGWLGWASFAVSTLVEGWAALTHVKVPQLRGPLGLTQGSSAVLVGAIVAAVAMLGVSASTPAAAAAPQASASGTAAMAPATQASHVAAQTAATTSEKAPTSPPRSSDVTVAQGDTLWEIAEDELGDGSRYDELVDASQERVQPDGQRLSDPDLIHPGWTITVPNSTSVDDHTPTDQSRAKATPSTQSTPGDRQAKTGAPESPSSEASTPATTSPQTAGAAGRSETASPPSDPPTTATPQSTPTTTPAPTQTSTPTSSAATPSVEQPEDRRSVVVTAAGLGSLAAAGLLTLLARRRQRQSQHRQPGRRVKLPAGEAAVAEAQLRAAADPVAAADLDRVLRSLAAHLTALEQPMPALRAARLCEDSLELYLVDADQDLPEPFAQDGPGVWVLQRQEMTDEVLLSVEDAAEQIAPYPSLVTIGYDADRAHLLLNLEELRSLSLVGEEELSTAVLTAMTVELLGCEWSDDTRITLVGVLPDLIDAIGSDRATYVDTLDEILTALEYSAGVVRGALTEAGVTDAQQARTDGVVDESWTPHLILLTGPIDLDQQQRLDAVLQATPRVAVASVTAGQTPTGEWTLTLEGDEVHGAHATLAPIGLQVTPQMLPRATYEATLDAFRAADDLDGIDGPEWADGITLEAIDLETIPTASPAMTDIDDDPYGLDALEEVEPADMTQVEEAGSVESTRPEDEHLEEDREDEPVDEPTSSEDHALEVSDGEDLDEEPVIASEAEPLDGDLEEPANGGEDVVDVETPVGELPTDRPQVRLLGPVHVAGAAGKKPTAPRRMTEVVAYLALHGGAGPQTFTEAIFPLDRSKKAGQKRNQYMASARNWLGHGDQGQPYVAIVDQDGYHLDQSTAVDWWLFQELVQDGLDQTPTSHLRAALDLVTGQPLSGTEEDRYAWADTDRQEIVAAVADVAHELARRALDIGDARTATLAAAKGLDVEPVSEALWRDAIAAAWSTGRPGRAQQVIADCRRRLDEYGDLEDETIDLINDVLTRVRAAQTEATPEPVHT</sequence>
<feature type="region of interest" description="Disordered" evidence="3">
    <location>
        <begin position="152"/>
        <end position="177"/>
    </location>
</feature>
<reference evidence="6" key="3">
    <citation type="journal article" date="2003" name="Appl. Microbiol. Biotechnol.">
        <title>Phthalate catabolic gene cluster is linked to the angular dioxygenase gene in Terrabacter sp. strain DBF63.</title>
        <authorList>
            <person name="Habe H."/>
            <person name="Miyakoshi M."/>
            <person name="Chung J."/>
            <person name="Kasuga K."/>
            <person name="Yoshida T."/>
            <person name="Nojiri H."/>
            <person name="Omori T."/>
        </authorList>
    </citation>
    <scope>NUCLEOTIDE SEQUENCE</scope>
    <source>
        <strain evidence="6">DBF63</strain>
        <plasmid evidence="6">pDBF1</plasmid>
    </source>
</reference>
<accession>Q3MNQ8</accession>
<dbReference type="PROSITE" id="PS51782">
    <property type="entry name" value="LYSM"/>
    <property type="match status" value="1"/>
</dbReference>
<feature type="compositionally biased region" description="Basic and acidic residues" evidence="3">
    <location>
        <begin position="204"/>
        <end position="219"/>
    </location>
</feature>
<keyword evidence="1" id="KW-0805">Transcription regulation</keyword>
<evidence type="ECO:0000256" key="4">
    <source>
        <dbReference type="SAM" id="Phobius"/>
    </source>
</evidence>
<evidence type="ECO:0000259" key="5">
    <source>
        <dbReference type="PROSITE" id="PS51782"/>
    </source>
</evidence>
<evidence type="ECO:0000256" key="1">
    <source>
        <dbReference type="ARBA" id="ARBA00023015"/>
    </source>
</evidence>